<feature type="domain" description="DUF6570" evidence="1">
    <location>
        <begin position="27"/>
        <end position="120"/>
    </location>
</feature>
<dbReference type="Pfam" id="PF20209">
    <property type="entry name" value="DUF6570"/>
    <property type="match status" value="1"/>
</dbReference>
<evidence type="ECO:0000259" key="1">
    <source>
        <dbReference type="Pfam" id="PF20209"/>
    </source>
</evidence>
<feature type="non-terminal residue" evidence="2">
    <location>
        <position position="1"/>
    </location>
</feature>
<name>A0A3N4LSR9_9PEZI</name>
<sequence>KFRVIEDIQICERCDCEQSLLSWRGIYKFSAGNDMSPSDELPELAVLGIPSPMETMMLALVHPVIRVYKVRGFGQHKGGKLHVINFPQDPTEVFHIISRLPHELPVMVLRVWDGATGNAREQQTLVRYGGRGPSVRNGPTIVQAARGLAWGPRSLHGLKPPGAAPAEVSAAWTSLGRLNGLNGLNRRIMFMKADDVHMWPKTDIHRYNNSDLSHTPRPSRLFRPFRLFRLFRPPRLPTQFAGRALSGPGGQAGPLSTLPQPTSVPGLAPFWNYKRSE</sequence>
<dbReference type="EMBL" id="ML121541">
    <property type="protein sequence ID" value="RPB24589.1"/>
    <property type="molecule type" value="Genomic_DNA"/>
</dbReference>
<reference evidence="2 3" key="1">
    <citation type="journal article" date="2018" name="Nat. Ecol. Evol.">
        <title>Pezizomycetes genomes reveal the molecular basis of ectomycorrhizal truffle lifestyle.</title>
        <authorList>
            <person name="Murat C."/>
            <person name="Payen T."/>
            <person name="Noel B."/>
            <person name="Kuo A."/>
            <person name="Morin E."/>
            <person name="Chen J."/>
            <person name="Kohler A."/>
            <person name="Krizsan K."/>
            <person name="Balestrini R."/>
            <person name="Da Silva C."/>
            <person name="Montanini B."/>
            <person name="Hainaut M."/>
            <person name="Levati E."/>
            <person name="Barry K.W."/>
            <person name="Belfiori B."/>
            <person name="Cichocki N."/>
            <person name="Clum A."/>
            <person name="Dockter R.B."/>
            <person name="Fauchery L."/>
            <person name="Guy J."/>
            <person name="Iotti M."/>
            <person name="Le Tacon F."/>
            <person name="Lindquist E.A."/>
            <person name="Lipzen A."/>
            <person name="Malagnac F."/>
            <person name="Mello A."/>
            <person name="Molinier V."/>
            <person name="Miyauchi S."/>
            <person name="Poulain J."/>
            <person name="Riccioni C."/>
            <person name="Rubini A."/>
            <person name="Sitrit Y."/>
            <person name="Splivallo R."/>
            <person name="Traeger S."/>
            <person name="Wang M."/>
            <person name="Zifcakova L."/>
            <person name="Wipf D."/>
            <person name="Zambonelli A."/>
            <person name="Paolocci F."/>
            <person name="Nowrousian M."/>
            <person name="Ottonello S."/>
            <person name="Baldrian P."/>
            <person name="Spatafora J.W."/>
            <person name="Henrissat B."/>
            <person name="Nagy L.G."/>
            <person name="Aury J.M."/>
            <person name="Wincker P."/>
            <person name="Grigoriev I.V."/>
            <person name="Bonfante P."/>
            <person name="Martin F.M."/>
        </authorList>
    </citation>
    <scope>NUCLEOTIDE SEQUENCE [LARGE SCALE GENOMIC DNA]</scope>
    <source>
        <strain evidence="2 3">ATCC MYA-4762</strain>
    </source>
</reference>
<proteinExistence type="predicted"/>
<organism evidence="2 3">
    <name type="scientific">Terfezia boudieri ATCC MYA-4762</name>
    <dbReference type="NCBI Taxonomy" id="1051890"/>
    <lineage>
        <taxon>Eukaryota</taxon>
        <taxon>Fungi</taxon>
        <taxon>Dikarya</taxon>
        <taxon>Ascomycota</taxon>
        <taxon>Pezizomycotina</taxon>
        <taxon>Pezizomycetes</taxon>
        <taxon>Pezizales</taxon>
        <taxon>Pezizaceae</taxon>
        <taxon>Terfezia</taxon>
    </lineage>
</organism>
<dbReference type="Proteomes" id="UP000267821">
    <property type="component" value="Unassembled WGS sequence"/>
</dbReference>
<evidence type="ECO:0000313" key="2">
    <source>
        <dbReference type="EMBL" id="RPB24589.1"/>
    </source>
</evidence>
<protein>
    <recommendedName>
        <fullName evidence="1">DUF6570 domain-containing protein</fullName>
    </recommendedName>
</protein>
<evidence type="ECO:0000313" key="3">
    <source>
        <dbReference type="Proteomes" id="UP000267821"/>
    </source>
</evidence>
<dbReference type="InParanoid" id="A0A3N4LSR9"/>
<dbReference type="AlphaFoldDB" id="A0A3N4LSR9"/>
<accession>A0A3N4LSR9</accession>
<keyword evidence="3" id="KW-1185">Reference proteome</keyword>
<dbReference type="InterPro" id="IPR046700">
    <property type="entry name" value="DUF6570"/>
</dbReference>
<dbReference type="OrthoDB" id="432234at2759"/>
<gene>
    <name evidence="2" type="ORF">L211DRAFT_878322</name>
</gene>